<evidence type="ECO:0000256" key="10">
    <source>
        <dbReference type="HAMAP-Rule" id="MF_00530"/>
    </source>
</evidence>
<evidence type="ECO:0000256" key="11">
    <source>
        <dbReference type="RuleBase" id="RU003656"/>
    </source>
</evidence>
<evidence type="ECO:0000256" key="6">
    <source>
        <dbReference type="ARBA" id="ARBA00023065"/>
    </source>
</evidence>
<dbReference type="NCBIfam" id="TIGR01216">
    <property type="entry name" value="ATP_synt_epsi"/>
    <property type="match status" value="1"/>
</dbReference>
<dbReference type="GO" id="GO:0046933">
    <property type="term" value="F:proton-transporting ATP synthase activity, rotational mechanism"/>
    <property type="evidence" value="ECO:0007669"/>
    <property type="project" value="UniProtKB-UniRule"/>
</dbReference>
<keyword evidence="9 10" id="KW-0066">ATP synthesis</keyword>
<keyword evidence="5 10" id="KW-0375">Hydrogen ion transport</keyword>
<evidence type="ECO:0000313" key="14">
    <source>
        <dbReference type="Proteomes" id="UP000599312"/>
    </source>
</evidence>
<reference evidence="13" key="1">
    <citation type="submission" date="2020-11" db="EMBL/GenBank/DDBJ databases">
        <authorList>
            <person name="Kim M.K."/>
        </authorList>
    </citation>
    <scope>NUCLEOTIDE SEQUENCE</scope>
    <source>
        <strain evidence="13">BT350</strain>
    </source>
</reference>
<evidence type="ECO:0000256" key="7">
    <source>
        <dbReference type="ARBA" id="ARBA00023136"/>
    </source>
</evidence>
<dbReference type="GO" id="GO:0005886">
    <property type="term" value="C:plasma membrane"/>
    <property type="evidence" value="ECO:0007669"/>
    <property type="project" value="UniProtKB-SubCell"/>
</dbReference>
<evidence type="ECO:0000256" key="5">
    <source>
        <dbReference type="ARBA" id="ARBA00022781"/>
    </source>
</evidence>
<evidence type="ECO:0000256" key="3">
    <source>
        <dbReference type="ARBA" id="ARBA00005712"/>
    </source>
</evidence>
<dbReference type="SUPFAM" id="SSF51344">
    <property type="entry name" value="Epsilon subunit of F1F0-ATP synthase N-terminal domain"/>
    <property type="match status" value="1"/>
</dbReference>
<organism evidence="13 14">
    <name type="scientific">Microvirga alba</name>
    <dbReference type="NCBI Taxonomy" id="2791025"/>
    <lineage>
        <taxon>Bacteria</taxon>
        <taxon>Pseudomonadati</taxon>
        <taxon>Pseudomonadota</taxon>
        <taxon>Alphaproteobacteria</taxon>
        <taxon>Hyphomicrobiales</taxon>
        <taxon>Methylobacteriaceae</taxon>
        <taxon>Microvirga</taxon>
    </lineage>
</organism>
<dbReference type="Proteomes" id="UP000599312">
    <property type="component" value="Unassembled WGS sequence"/>
</dbReference>
<keyword evidence="4 10" id="KW-0813">Transport</keyword>
<dbReference type="PANTHER" id="PTHR13822">
    <property type="entry name" value="ATP SYNTHASE DELTA/EPSILON CHAIN"/>
    <property type="match status" value="1"/>
</dbReference>
<keyword evidence="8 10" id="KW-0139">CF(1)</keyword>
<dbReference type="InterPro" id="IPR020546">
    <property type="entry name" value="ATP_synth_F1_dsu/esu_N"/>
</dbReference>
<evidence type="ECO:0000256" key="1">
    <source>
        <dbReference type="ARBA" id="ARBA00003543"/>
    </source>
</evidence>
<comment type="subcellular location">
    <subcellularLocation>
        <location evidence="10">Cell membrane</location>
        <topology evidence="10">Peripheral membrane protein</topology>
    </subcellularLocation>
    <subcellularLocation>
        <location evidence="2">Endomembrane system</location>
        <topology evidence="2">Peripheral membrane protein</topology>
    </subcellularLocation>
</comment>
<evidence type="ECO:0000256" key="9">
    <source>
        <dbReference type="ARBA" id="ARBA00023310"/>
    </source>
</evidence>
<comment type="caution">
    <text evidence="13">The sequence shown here is derived from an EMBL/GenBank/DDBJ whole genome shotgun (WGS) entry which is preliminary data.</text>
</comment>
<dbReference type="Gene3D" id="2.60.15.10">
    <property type="entry name" value="F0F1 ATP synthase delta/epsilon subunit, N-terminal"/>
    <property type="match status" value="1"/>
</dbReference>
<accession>A0A931BMX5</accession>
<dbReference type="InterPro" id="IPR001469">
    <property type="entry name" value="ATP_synth_F1_dsu/esu"/>
</dbReference>
<dbReference type="AlphaFoldDB" id="A0A931BMX5"/>
<keyword evidence="6 10" id="KW-0406">Ion transport</keyword>
<dbReference type="RefSeq" id="WP_196270389.1">
    <property type="nucleotide sequence ID" value="NZ_JADQDO010000001.1"/>
</dbReference>
<evidence type="ECO:0000256" key="8">
    <source>
        <dbReference type="ARBA" id="ARBA00023196"/>
    </source>
</evidence>
<keyword evidence="14" id="KW-1185">Reference proteome</keyword>
<feature type="domain" description="ATP synthase F1 complex delta/epsilon subunit N-terminal" evidence="12">
    <location>
        <begin position="5"/>
        <end position="82"/>
    </location>
</feature>
<name>A0A931BMX5_9HYPH</name>
<comment type="subunit">
    <text evidence="10 11">F-type ATPases have 2 components, CF(1) - the catalytic core - and CF(0) - the membrane proton channel. CF(1) has five subunits: alpha(3), beta(3), gamma(1), delta(1), epsilon(1). CF(0) has three main subunits: a, b and c.</text>
</comment>
<dbReference type="HAMAP" id="MF_00530">
    <property type="entry name" value="ATP_synth_epsil_bac"/>
    <property type="match status" value="1"/>
</dbReference>
<dbReference type="Pfam" id="PF02823">
    <property type="entry name" value="ATP-synt_DE_N"/>
    <property type="match status" value="1"/>
</dbReference>
<dbReference type="EMBL" id="JADQDO010000001">
    <property type="protein sequence ID" value="MBF9232434.1"/>
    <property type="molecule type" value="Genomic_DNA"/>
</dbReference>
<dbReference type="NCBIfam" id="NF011323">
    <property type="entry name" value="PRK14736.1"/>
    <property type="match status" value="1"/>
</dbReference>
<dbReference type="CDD" id="cd12152">
    <property type="entry name" value="F1-ATPase_delta"/>
    <property type="match status" value="1"/>
</dbReference>
<evidence type="ECO:0000256" key="4">
    <source>
        <dbReference type="ARBA" id="ARBA00022448"/>
    </source>
</evidence>
<proteinExistence type="inferred from homology"/>
<dbReference type="GO" id="GO:0005524">
    <property type="term" value="F:ATP binding"/>
    <property type="evidence" value="ECO:0007669"/>
    <property type="project" value="UniProtKB-UniRule"/>
</dbReference>
<sequence>MASIRFELISPERLIFSGDVRAVMLPGSAGDMTVMPGHEATVATLQPGFITVTDVQGHGHRAFVRWGFVEITGESVTVLADRVLPPEELTRERLAEEIIRVETLREATRDDAARHEMDFALSRLEQMRVTLSF</sequence>
<dbReference type="PANTHER" id="PTHR13822:SF10">
    <property type="entry name" value="ATP SYNTHASE EPSILON CHAIN, CHLOROPLASTIC"/>
    <property type="match status" value="1"/>
</dbReference>
<keyword evidence="7 10" id="KW-0472">Membrane</keyword>
<keyword evidence="10" id="KW-1003">Cell membrane</keyword>
<gene>
    <name evidence="10 13" type="primary">atpC</name>
    <name evidence="13" type="ORF">I2H38_03465</name>
</gene>
<protein>
    <recommendedName>
        <fullName evidence="10">ATP synthase epsilon chain</fullName>
    </recommendedName>
    <alternativeName>
        <fullName evidence="10">ATP synthase F1 sector epsilon subunit</fullName>
    </alternativeName>
    <alternativeName>
        <fullName evidence="10">F-ATPase epsilon subunit</fullName>
    </alternativeName>
</protein>
<evidence type="ECO:0000259" key="12">
    <source>
        <dbReference type="Pfam" id="PF02823"/>
    </source>
</evidence>
<evidence type="ECO:0000313" key="13">
    <source>
        <dbReference type="EMBL" id="MBF9232434.1"/>
    </source>
</evidence>
<comment type="function">
    <text evidence="1 10">Produces ATP from ADP in the presence of a proton gradient across the membrane.</text>
</comment>
<evidence type="ECO:0000256" key="2">
    <source>
        <dbReference type="ARBA" id="ARBA00004184"/>
    </source>
</evidence>
<comment type="similarity">
    <text evidence="3 10 11">Belongs to the ATPase epsilon chain family.</text>
</comment>
<dbReference type="GO" id="GO:0012505">
    <property type="term" value="C:endomembrane system"/>
    <property type="evidence" value="ECO:0007669"/>
    <property type="project" value="UniProtKB-SubCell"/>
</dbReference>
<dbReference type="InterPro" id="IPR036771">
    <property type="entry name" value="ATPsynth_dsu/esu_N"/>
</dbReference>
<dbReference type="GO" id="GO:0045259">
    <property type="term" value="C:proton-transporting ATP synthase complex"/>
    <property type="evidence" value="ECO:0007669"/>
    <property type="project" value="UniProtKB-KW"/>
</dbReference>